<feature type="domain" description="Smf/DprA SLOG" evidence="2">
    <location>
        <begin position="75"/>
        <end position="285"/>
    </location>
</feature>
<evidence type="ECO:0000313" key="4">
    <source>
        <dbReference type="EMBL" id="OIO19011.1"/>
    </source>
</evidence>
<sequence length="359" mass="40035">MQKEILLAHFPKITVNRYQQLLAAFSSLDEVWEAEFDELLKSKIDEKIIHEFLIWKEKLDEEKIYKILEQEKINCVTLQDKNYPKLLKEIYDPPFCLFVRGDLRQDDFNLAVVGTRKYSTYGKQVTENLVADLARQGVVIVSGLAFGIDIIAHITTLQNHGKTIAVLGSGINKRHIYPGEHRNIAQQIIESNGALISEYPPGTLPNKFTFPRRNRIIAGMSLGTLVIEAAEKSGALITAECAMEAGREVFAIPQNITSLTSQGPNNLIKNGAKLVTTSQDILEGLDLQDIEVYVTNKQILGDSPQENAILAVLSQEPRHIDEITKTSGLSGTAISSTLTIMEMKGKVRNLGNMMYVVRV</sequence>
<dbReference type="InterPro" id="IPR041614">
    <property type="entry name" value="DprA_WH"/>
</dbReference>
<dbReference type="PANTHER" id="PTHR43022:SF1">
    <property type="entry name" value="PROTEIN SMF"/>
    <property type="match status" value="1"/>
</dbReference>
<protein>
    <submittedName>
        <fullName evidence="4">DNA protecting protein DprA</fullName>
    </submittedName>
</protein>
<dbReference type="InterPro" id="IPR003488">
    <property type="entry name" value="DprA"/>
</dbReference>
<comment type="caution">
    <text evidence="4">The sequence shown here is derived from an EMBL/GenBank/DDBJ whole genome shotgun (WGS) entry which is preliminary data.</text>
</comment>
<dbReference type="GO" id="GO:0009294">
    <property type="term" value="P:DNA-mediated transformation"/>
    <property type="evidence" value="ECO:0007669"/>
    <property type="project" value="InterPro"/>
</dbReference>
<dbReference type="InterPro" id="IPR036388">
    <property type="entry name" value="WH-like_DNA-bd_sf"/>
</dbReference>
<evidence type="ECO:0000259" key="2">
    <source>
        <dbReference type="Pfam" id="PF02481"/>
    </source>
</evidence>
<organism evidence="4 5">
    <name type="scientific">Candidatus Magasanikbacteria bacterium CG1_02_32_51</name>
    <dbReference type="NCBI Taxonomy" id="1805238"/>
    <lineage>
        <taxon>Bacteria</taxon>
        <taxon>Candidatus Magasanikiibacteriota</taxon>
    </lineage>
</organism>
<evidence type="ECO:0000256" key="1">
    <source>
        <dbReference type="ARBA" id="ARBA00006525"/>
    </source>
</evidence>
<gene>
    <name evidence="4" type="ORF">AUJ23_02620</name>
</gene>
<proteinExistence type="inferred from homology"/>
<dbReference type="NCBIfam" id="TIGR00732">
    <property type="entry name" value="dprA"/>
    <property type="match status" value="1"/>
</dbReference>
<accession>A0A1J4U6V4</accession>
<dbReference type="EMBL" id="MNVC01000029">
    <property type="protein sequence ID" value="OIO19011.1"/>
    <property type="molecule type" value="Genomic_DNA"/>
</dbReference>
<dbReference type="SUPFAM" id="SSF102405">
    <property type="entry name" value="MCP/YpsA-like"/>
    <property type="match status" value="1"/>
</dbReference>
<evidence type="ECO:0000313" key="5">
    <source>
        <dbReference type="Proteomes" id="UP000181941"/>
    </source>
</evidence>
<feature type="domain" description="DprA winged helix" evidence="3">
    <location>
        <begin position="302"/>
        <end position="350"/>
    </location>
</feature>
<dbReference type="STRING" id="1805238.AUJ23_02620"/>
<reference evidence="4 5" key="1">
    <citation type="journal article" date="2016" name="Environ. Microbiol.">
        <title>Genomic resolution of a cold subsurface aquifer community provides metabolic insights for novel microbes adapted to high CO concentrations.</title>
        <authorList>
            <person name="Probst A.J."/>
            <person name="Castelle C.J."/>
            <person name="Singh A."/>
            <person name="Brown C.T."/>
            <person name="Anantharaman K."/>
            <person name="Sharon I."/>
            <person name="Hug L.A."/>
            <person name="Burstein D."/>
            <person name="Emerson J.B."/>
            <person name="Thomas B.C."/>
            <person name="Banfield J.F."/>
        </authorList>
    </citation>
    <scope>NUCLEOTIDE SEQUENCE [LARGE SCALE GENOMIC DNA]</scope>
    <source>
        <strain evidence="4">CG1_02_32_51</strain>
    </source>
</reference>
<dbReference type="Gene3D" id="1.10.10.10">
    <property type="entry name" value="Winged helix-like DNA-binding domain superfamily/Winged helix DNA-binding domain"/>
    <property type="match status" value="1"/>
</dbReference>
<dbReference type="Gene3D" id="3.40.50.450">
    <property type="match status" value="1"/>
</dbReference>
<dbReference type="Proteomes" id="UP000181941">
    <property type="component" value="Unassembled WGS sequence"/>
</dbReference>
<dbReference type="AlphaFoldDB" id="A0A1J4U6V4"/>
<comment type="similarity">
    <text evidence="1">Belongs to the DprA/Smf family.</text>
</comment>
<evidence type="ECO:0000259" key="3">
    <source>
        <dbReference type="Pfam" id="PF17782"/>
    </source>
</evidence>
<name>A0A1J4U6V4_9BACT</name>
<dbReference type="Pfam" id="PF02481">
    <property type="entry name" value="DNA_processg_A"/>
    <property type="match status" value="1"/>
</dbReference>
<dbReference type="InterPro" id="IPR057666">
    <property type="entry name" value="DrpA_SLOG"/>
</dbReference>
<dbReference type="Pfam" id="PF17782">
    <property type="entry name" value="WHD_DprA"/>
    <property type="match status" value="1"/>
</dbReference>
<dbReference type="PANTHER" id="PTHR43022">
    <property type="entry name" value="PROTEIN SMF"/>
    <property type="match status" value="1"/>
</dbReference>